<reference evidence="1 2" key="1">
    <citation type="journal article" date="2020" name="bioRxiv">
        <title>Sequence and annotation of 42 cannabis genomes reveals extensive copy number variation in cannabinoid synthesis and pathogen resistance genes.</title>
        <authorList>
            <person name="Mckernan K.J."/>
            <person name="Helbert Y."/>
            <person name="Kane L.T."/>
            <person name="Ebling H."/>
            <person name="Zhang L."/>
            <person name="Liu B."/>
            <person name="Eaton Z."/>
            <person name="Mclaughlin S."/>
            <person name="Kingan S."/>
            <person name="Baybayan P."/>
            <person name="Concepcion G."/>
            <person name="Jordan M."/>
            <person name="Riva A."/>
            <person name="Barbazuk W."/>
            <person name="Harkins T."/>
        </authorList>
    </citation>
    <scope>NUCLEOTIDE SEQUENCE [LARGE SCALE GENOMIC DNA]</scope>
    <source>
        <strain evidence="2">cv. Jamaican Lion 4</strain>
        <tissue evidence="1">Leaf</tissue>
    </source>
</reference>
<organism evidence="1 2">
    <name type="scientific">Cannabis sativa</name>
    <name type="common">Hemp</name>
    <name type="synonym">Marijuana</name>
    <dbReference type="NCBI Taxonomy" id="3483"/>
    <lineage>
        <taxon>Eukaryota</taxon>
        <taxon>Viridiplantae</taxon>
        <taxon>Streptophyta</taxon>
        <taxon>Embryophyta</taxon>
        <taxon>Tracheophyta</taxon>
        <taxon>Spermatophyta</taxon>
        <taxon>Magnoliopsida</taxon>
        <taxon>eudicotyledons</taxon>
        <taxon>Gunneridae</taxon>
        <taxon>Pentapetalae</taxon>
        <taxon>rosids</taxon>
        <taxon>fabids</taxon>
        <taxon>Rosales</taxon>
        <taxon>Cannabaceae</taxon>
        <taxon>Cannabis</taxon>
    </lineage>
</organism>
<dbReference type="AlphaFoldDB" id="A0A7J6H2V6"/>
<name>A0A7J6H2V6_CANSA</name>
<evidence type="ECO:0000313" key="1">
    <source>
        <dbReference type="EMBL" id="KAF4389592.1"/>
    </source>
</evidence>
<dbReference type="EMBL" id="JAATIP010000031">
    <property type="protein sequence ID" value="KAF4389592.1"/>
    <property type="molecule type" value="Genomic_DNA"/>
</dbReference>
<gene>
    <name evidence="1" type="ORF">F8388_009725</name>
</gene>
<comment type="caution">
    <text evidence="1">The sequence shown here is derived from an EMBL/GenBank/DDBJ whole genome shotgun (WGS) entry which is preliminary data.</text>
</comment>
<protein>
    <submittedName>
        <fullName evidence="1">Uncharacterized protein</fullName>
    </submittedName>
</protein>
<sequence>MKKCRRSTNVASQLDSMIEEFHSSNPNLNESKVSSVTKKIRLKLFKYFHAWCEEIFDADDRGEVIDGDLGKHFDTKNKRLDDCLRYCIVAGKKVLEDVDLGGEKLSKLLRWLKSQEIILSKTEASIYHAKDLSQSEESVFHM</sequence>
<proteinExistence type="predicted"/>
<evidence type="ECO:0000313" key="2">
    <source>
        <dbReference type="Proteomes" id="UP000525078"/>
    </source>
</evidence>
<accession>A0A7J6H2V6</accession>
<dbReference type="Proteomes" id="UP000525078">
    <property type="component" value="Unassembled WGS sequence"/>
</dbReference>